<comment type="caution">
    <text evidence="1">The sequence shown here is derived from an EMBL/GenBank/DDBJ whole genome shotgun (WGS) entry which is preliminary data.</text>
</comment>
<protein>
    <submittedName>
        <fullName evidence="1">Uncharacterized protein</fullName>
    </submittedName>
</protein>
<proteinExistence type="predicted"/>
<dbReference type="EMBL" id="QLST01000015">
    <property type="protein sequence ID" value="RBA27628.1"/>
    <property type="molecule type" value="Genomic_DNA"/>
</dbReference>
<reference evidence="1 2" key="1">
    <citation type="submission" date="2018-06" db="EMBL/GenBank/DDBJ databases">
        <title>Flavobacterium tibetense sp. nov., isolated from a wetland YonghuCo on Tibetan Plateau.</title>
        <authorList>
            <person name="Xing P."/>
            <person name="Phurbu D."/>
            <person name="Lu H."/>
        </authorList>
    </citation>
    <scope>NUCLEOTIDE SEQUENCE [LARGE SCALE GENOMIC DNA]</scope>
    <source>
        <strain evidence="1 2">YH5</strain>
    </source>
</reference>
<accession>A0A365NZF2</accession>
<evidence type="ECO:0000313" key="1">
    <source>
        <dbReference type="EMBL" id="RBA27628.1"/>
    </source>
</evidence>
<organism evidence="1 2">
    <name type="scientific">Flavobacterium tibetense</name>
    <dbReference type="NCBI Taxonomy" id="2233533"/>
    <lineage>
        <taxon>Bacteria</taxon>
        <taxon>Pseudomonadati</taxon>
        <taxon>Bacteroidota</taxon>
        <taxon>Flavobacteriia</taxon>
        <taxon>Flavobacteriales</taxon>
        <taxon>Flavobacteriaceae</taxon>
        <taxon>Flavobacterium</taxon>
    </lineage>
</organism>
<dbReference type="Proteomes" id="UP000253319">
    <property type="component" value="Unassembled WGS sequence"/>
</dbReference>
<evidence type="ECO:0000313" key="2">
    <source>
        <dbReference type="Proteomes" id="UP000253319"/>
    </source>
</evidence>
<gene>
    <name evidence="1" type="ORF">DPN68_11190</name>
</gene>
<sequence length="164" mass="19348">MEEFPSLSIHYKSKSGSQYSFTEKGVFRISNHWGRASNCRWRLMSSSIASSSSKINNSQSRIGYADWTDFYPNNETEKLFYITIDWETRVLNFMHCHSPQFNNKAAVRTASETAKRIKQIQEVLKDKQWAKHLSFEDYDQLEKEVVEELITTNLSFLEIKRKFQ</sequence>
<keyword evidence="2" id="KW-1185">Reference proteome</keyword>
<name>A0A365NZF2_9FLAO</name>
<dbReference type="AlphaFoldDB" id="A0A365NZF2"/>